<evidence type="ECO:0000313" key="3">
    <source>
        <dbReference type="Proteomes" id="UP001170959"/>
    </source>
</evidence>
<dbReference type="Proteomes" id="UP001170959">
    <property type="component" value="Unassembled WGS sequence"/>
</dbReference>
<feature type="signal peptide" evidence="1">
    <location>
        <begin position="1"/>
        <end position="19"/>
    </location>
</feature>
<dbReference type="RefSeq" id="WP_159156573.1">
    <property type="nucleotide sequence ID" value="NZ_CP013210.1"/>
</dbReference>
<gene>
    <name evidence="2" type="ORF">HX001_06090</name>
</gene>
<dbReference type="AlphaFoldDB" id="A0AAJ1QDH9"/>
<evidence type="ECO:0000313" key="2">
    <source>
        <dbReference type="EMBL" id="MDM1072063.1"/>
    </source>
</evidence>
<name>A0AAJ1QDH9_9FLAO</name>
<keyword evidence="1" id="KW-0732">Signal</keyword>
<evidence type="ECO:0000256" key="1">
    <source>
        <dbReference type="SAM" id="SignalP"/>
    </source>
</evidence>
<dbReference type="EMBL" id="JACAGJ010000002">
    <property type="protein sequence ID" value="MDM1072063.1"/>
    <property type="molecule type" value="Genomic_DNA"/>
</dbReference>
<organism evidence="2 3">
    <name type="scientific">Empedobacter brevis</name>
    <dbReference type="NCBI Taxonomy" id="247"/>
    <lineage>
        <taxon>Bacteria</taxon>
        <taxon>Pseudomonadati</taxon>
        <taxon>Bacteroidota</taxon>
        <taxon>Flavobacteriia</taxon>
        <taxon>Flavobacteriales</taxon>
        <taxon>Weeksellaceae</taxon>
        <taxon>Empedobacter</taxon>
    </lineage>
</organism>
<accession>A0AAJ1QDH9</accession>
<protein>
    <submittedName>
        <fullName evidence="2">DUF4932 domain-containing protein</fullName>
    </submittedName>
</protein>
<sequence length="377" mass="44579">MKKIGLIFMFLLSFQLVFSQDKEVNFEADYIKTNQGNTTIEINEMQELIYLILALTETANNPNIINQTTSYYQEVVANFKTFSSHEIVKAFDEELKTNIVNFILLPANAYGFKFEGEKIVRTNVYIFPAKGIGKFEVKENPILNYIDKLEDFSKKTKFRVFYQAHKTYYDSLKTEYKNFADIEKQRSWLEQKFDTTIHSYRVLTSPLMGAINATHTFEDNEFKEILLFLPTIRSDKDWSELYKKAMNTRIIFTEIDHNYVGPVSEKNTEKINSIFDHRQIWVDANNKGTGHYPNPIKIFDEYLTWGLYVLYAYDTFGNESEVFEQTIRNVNEVMVNKRGFIKFKAFNEFLLQLYQKNKEKKIEMLYPQLLDWSSKQL</sequence>
<reference evidence="2" key="2">
    <citation type="journal article" date="2022" name="Sci. Total Environ.">
        <title>Prevalence, transmission, and molecular epidemiology of tet(X)-positive bacteria among humans, animals, and environmental niches in China: An epidemiological, and genomic-based study.</title>
        <authorList>
            <person name="Dong N."/>
            <person name="Zeng Y."/>
            <person name="Cai C."/>
            <person name="Sun C."/>
            <person name="Lu J."/>
            <person name="Liu C."/>
            <person name="Zhou H."/>
            <person name="Sun Q."/>
            <person name="Shu L."/>
            <person name="Wang H."/>
            <person name="Wang Y."/>
            <person name="Wang S."/>
            <person name="Wu C."/>
            <person name="Chan E.W."/>
            <person name="Chen G."/>
            <person name="Shen Z."/>
            <person name="Chen S."/>
            <person name="Zhang R."/>
        </authorList>
    </citation>
    <scope>NUCLEOTIDE SEQUENCE</scope>
    <source>
        <strain evidence="2">R655-4</strain>
    </source>
</reference>
<reference evidence="2" key="1">
    <citation type="submission" date="2020-06" db="EMBL/GenBank/DDBJ databases">
        <authorList>
            <person name="Dong N."/>
        </authorList>
    </citation>
    <scope>NUCLEOTIDE SEQUENCE</scope>
    <source>
        <strain evidence="2">R655-4</strain>
    </source>
</reference>
<proteinExistence type="predicted"/>
<feature type="chain" id="PRO_5042489367" evidence="1">
    <location>
        <begin position="20"/>
        <end position="377"/>
    </location>
</feature>
<comment type="caution">
    <text evidence="2">The sequence shown here is derived from an EMBL/GenBank/DDBJ whole genome shotgun (WGS) entry which is preliminary data.</text>
</comment>